<keyword evidence="3" id="KW-1185">Reference proteome</keyword>
<dbReference type="Proteomes" id="UP001152867">
    <property type="component" value="Unassembled WGS sequence"/>
</dbReference>
<dbReference type="RefSeq" id="WP_178942995.1">
    <property type="nucleotide sequence ID" value="NZ_JAIWJF010000002.1"/>
</dbReference>
<sequence>MTTEQEQIAELTAKVQQQAETINYLTKKLFGTKSEPVDPNQQTDQVPSTKKRQKNSKQP</sequence>
<protein>
    <recommendedName>
        <fullName evidence="4">Transposase</fullName>
    </recommendedName>
</protein>
<comment type="caution">
    <text evidence="2">The sequence shown here is derived from an EMBL/GenBank/DDBJ whole genome shotgun (WGS) entry which is preliminary data.</text>
</comment>
<reference evidence="2" key="1">
    <citation type="submission" date="2022-06" db="EMBL/GenBank/DDBJ databases">
        <title>Antifungal cultures and metabolites of lactic acid bacteria for use in dairy fermentations.</title>
        <authorList>
            <person name="Zhao Z."/>
            <person name="Gaenzle M."/>
        </authorList>
    </citation>
    <scope>NUCLEOTIDE SEQUENCE</scope>
    <source>
        <strain evidence="2">FUA3126</strain>
    </source>
</reference>
<evidence type="ECO:0000313" key="3">
    <source>
        <dbReference type="Proteomes" id="UP001152867"/>
    </source>
</evidence>
<feature type="compositionally biased region" description="Polar residues" evidence="1">
    <location>
        <begin position="39"/>
        <end position="48"/>
    </location>
</feature>
<feature type="region of interest" description="Disordered" evidence="1">
    <location>
        <begin position="30"/>
        <end position="59"/>
    </location>
</feature>
<name>A0ABT6DBI0_9LACO</name>
<evidence type="ECO:0000256" key="1">
    <source>
        <dbReference type="SAM" id="MobiDB-lite"/>
    </source>
</evidence>
<feature type="compositionally biased region" description="Basic residues" evidence="1">
    <location>
        <begin position="49"/>
        <end position="59"/>
    </location>
</feature>
<evidence type="ECO:0008006" key="4">
    <source>
        <dbReference type="Google" id="ProtNLM"/>
    </source>
</evidence>
<accession>A0ABT6DBI0</accession>
<organism evidence="2 3">
    <name type="scientific">Furfurilactobacillus milii</name>
    <dbReference type="NCBI Taxonomy" id="2888272"/>
    <lineage>
        <taxon>Bacteria</taxon>
        <taxon>Bacillati</taxon>
        <taxon>Bacillota</taxon>
        <taxon>Bacilli</taxon>
        <taxon>Lactobacillales</taxon>
        <taxon>Lactobacillaceae</taxon>
        <taxon>Furfurilactobacillus</taxon>
    </lineage>
</organism>
<evidence type="ECO:0000313" key="2">
    <source>
        <dbReference type="EMBL" id="MDF9913617.1"/>
    </source>
</evidence>
<proteinExistence type="predicted"/>
<gene>
    <name evidence="2" type="ORF">NNA32_05060</name>
</gene>
<dbReference type="EMBL" id="JANDJP010000004">
    <property type="protein sequence ID" value="MDF9913617.1"/>
    <property type="molecule type" value="Genomic_DNA"/>
</dbReference>